<accession>A0ABD4T3T6</accession>
<dbReference type="RefSeq" id="WP_039723467.1">
    <property type="nucleotide sequence ID" value="NZ_JTHE03000057.1"/>
</dbReference>
<protein>
    <submittedName>
        <fullName evidence="4">ParB/RepB/Spo0J family partition protein</fullName>
    </submittedName>
</protein>
<keyword evidence="4" id="KW-0614">Plasmid</keyword>
<proteinExistence type="inferred from homology"/>
<dbReference type="Gene3D" id="3.90.1530.30">
    <property type="match status" value="1"/>
</dbReference>
<dbReference type="PANTHER" id="PTHR33375">
    <property type="entry name" value="CHROMOSOME-PARTITIONING PROTEIN PARB-RELATED"/>
    <property type="match status" value="1"/>
</dbReference>
<dbReference type="Pfam" id="PF02195">
    <property type="entry name" value="ParB_N"/>
    <property type="match status" value="1"/>
</dbReference>
<evidence type="ECO:0000259" key="3">
    <source>
        <dbReference type="SMART" id="SM00470"/>
    </source>
</evidence>
<dbReference type="NCBIfam" id="TIGR00180">
    <property type="entry name" value="parB_part"/>
    <property type="match status" value="1"/>
</dbReference>
<feature type="domain" description="ParB-like N-terminal" evidence="3">
    <location>
        <begin position="60"/>
        <end position="149"/>
    </location>
</feature>
<dbReference type="InterPro" id="IPR004437">
    <property type="entry name" value="ParB/RepB/Spo0J"/>
</dbReference>
<comment type="similarity">
    <text evidence="1">Belongs to the ParB family.</text>
</comment>
<dbReference type="AlphaFoldDB" id="A0ABD4T3T6"/>
<name>A0ABD4T3T6_9CYAN</name>
<comment type="caution">
    <text evidence="4">The sequence shown here is derived from an EMBL/GenBank/DDBJ whole genome shotgun (WGS) entry which is preliminary data.</text>
</comment>
<evidence type="ECO:0000256" key="2">
    <source>
        <dbReference type="SAM" id="MobiDB-lite"/>
    </source>
</evidence>
<organism evidence="4 5">
    <name type="scientific">Lyngbya confervoides BDU141951</name>
    <dbReference type="NCBI Taxonomy" id="1574623"/>
    <lineage>
        <taxon>Bacteria</taxon>
        <taxon>Bacillati</taxon>
        <taxon>Cyanobacteriota</taxon>
        <taxon>Cyanophyceae</taxon>
        <taxon>Oscillatoriophycideae</taxon>
        <taxon>Oscillatoriales</taxon>
        <taxon>Microcoleaceae</taxon>
        <taxon>Lyngbya</taxon>
    </lineage>
</organism>
<dbReference type="Proteomes" id="UP000031561">
    <property type="component" value="Unassembled WGS sequence"/>
</dbReference>
<geneLocation type="plasmid" evidence="4">
    <name>unnamed17</name>
</geneLocation>
<reference evidence="4 5" key="1">
    <citation type="journal article" date="2015" name="Genome Announc.">
        <title>Draft Genome Sequence of Filamentous Marine Cyanobacterium Lyngbya confervoides Strain BDU141951.</title>
        <authorList>
            <person name="Chandrababunaidu M.M."/>
            <person name="Sen D."/>
            <person name="Tripathy S."/>
        </authorList>
    </citation>
    <scope>NUCLEOTIDE SEQUENCE [LARGE SCALE GENOMIC DNA]</scope>
    <source>
        <strain evidence="4 5">BDU141951</strain>
    </source>
</reference>
<evidence type="ECO:0000313" key="4">
    <source>
        <dbReference type="EMBL" id="MCM1983167.1"/>
    </source>
</evidence>
<gene>
    <name evidence="4" type="ORF">QQ91_0010070</name>
</gene>
<sequence length="361" mass="40935">MAQKRQATQQPIFEKFQQVGAAQAGQLQQRDEEIAQLRQQLEDLQKAPTSSGVPQYPIQEFVPLRLREGLTQPRKYFEPAAMEKLKQSIAKVGVREPLLVRRGADDKLEIISGESRWRCSKDLNLETLPAIESDLNDEQALEIALISNLIRENLNLVEETDSIIALIGLKFDLDTDSLAQALIRIKNLRRARSLDDEQVVEEMRDYYSGIITLDALSQIDRIFAQFGLTLESFVTNRLIAVQKMPENLLEAVRAGRVAFSKADVIRRSSLPSEVQEDLLQEVEGGLAKSALLERVKELKQANSDANSDAETDPPQQFRQSAQKLYSKKAWKRIQSDAKLKRKFQRLQSLADELLEAIQDQP</sequence>
<dbReference type="SMART" id="SM00470">
    <property type="entry name" value="ParB"/>
    <property type="match status" value="1"/>
</dbReference>
<evidence type="ECO:0000313" key="5">
    <source>
        <dbReference type="Proteomes" id="UP000031561"/>
    </source>
</evidence>
<dbReference type="InterPro" id="IPR003115">
    <property type="entry name" value="ParB_N"/>
</dbReference>
<dbReference type="SUPFAM" id="SSF110849">
    <property type="entry name" value="ParB/Sulfiredoxin"/>
    <property type="match status" value="1"/>
</dbReference>
<keyword evidence="5" id="KW-1185">Reference proteome</keyword>
<dbReference type="InterPro" id="IPR036086">
    <property type="entry name" value="ParB/Sulfiredoxin_sf"/>
</dbReference>
<evidence type="ECO:0000256" key="1">
    <source>
        <dbReference type="ARBA" id="ARBA00006295"/>
    </source>
</evidence>
<feature type="region of interest" description="Disordered" evidence="2">
    <location>
        <begin position="302"/>
        <end position="321"/>
    </location>
</feature>
<dbReference type="PANTHER" id="PTHR33375:SF7">
    <property type="entry name" value="CHROMOSOME 2-PARTITIONING PROTEIN PARB-RELATED"/>
    <property type="match status" value="1"/>
</dbReference>
<dbReference type="InterPro" id="IPR050336">
    <property type="entry name" value="Chromosome_partition/occlusion"/>
</dbReference>
<dbReference type="Gene3D" id="1.10.10.2830">
    <property type="match status" value="1"/>
</dbReference>
<dbReference type="EMBL" id="JTHE03000057">
    <property type="protein sequence ID" value="MCM1983167.1"/>
    <property type="molecule type" value="Genomic_DNA"/>
</dbReference>